<dbReference type="InterPro" id="IPR036979">
    <property type="entry name" value="CM_dom_sf"/>
</dbReference>
<dbReference type="RefSeq" id="WP_397712201.1">
    <property type="nucleotide sequence ID" value="NZ_JBIRGN010000003.1"/>
</dbReference>
<dbReference type="Pfam" id="PF01817">
    <property type="entry name" value="CM_2"/>
    <property type="match status" value="1"/>
</dbReference>
<keyword evidence="8" id="KW-1185">Reference proteome</keyword>
<proteinExistence type="predicted"/>
<gene>
    <name evidence="7" type="primary">aroQ</name>
    <name evidence="7" type="ORF">ACH4F9_16240</name>
</gene>
<organism evidence="7 8">
    <name type="scientific">Streptomyces longisporoflavus</name>
    <dbReference type="NCBI Taxonomy" id="28044"/>
    <lineage>
        <taxon>Bacteria</taxon>
        <taxon>Bacillati</taxon>
        <taxon>Actinomycetota</taxon>
        <taxon>Actinomycetes</taxon>
        <taxon>Kitasatosporales</taxon>
        <taxon>Streptomycetaceae</taxon>
        <taxon>Streptomyces</taxon>
    </lineage>
</organism>
<dbReference type="InterPro" id="IPR002701">
    <property type="entry name" value="CM_II_prokaryot"/>
</dbReference>
<evidence type="ECO:0000256" key="1">
    <source>
        <dbReference type="ARBA" id="ARBA00004817"/>
    </source>
</evidence>
<evidence type="ECO:0000256" key="4">
    <source>
        <dbReference type="ARBA" id="ARBA00023235"/>
    </source>
</evidence>
<name>A0ABW7QNI6_9ACTN</name>
<evidence type="ECO:0000256" key="2">
    <source>
        <dbReference type="ARBA" id="ARBA00012404"/>
    </source>
</evidence>
<keyword evidence="4 7" id="KW-0413">Isomerase</keyword>
<evidence type="ECO:0000256" key="5">
    <source>
        <dbReference type="SAM" id="SignalP"/>
    </source>
</evidence>
<comment type="pathway">
    <text evidence="1">Metabolic intermediate biosynthesis; prephenate biosynthesis; prephenate from chorismate: step 1/1.</text>
</comment>
<dbReference type="InterPro" id="IPR036263">
    <property type="entry name" value="Chorismate_II_sf"/>
</dbReference>
<dbReference type="GO" id="GO:0004106">
    <property type="term" value="F:chorismate mutase activity"/>
    <property type="evidence" value="ECO:0007669"/>
    <property type="project" value="UniProtKB-EC"/>
</dbReference>
<dbReference type="Gene3D" id="1.20.59.10">
    <property type="entry name" value="Chorismate mutase"/>
    <property type="match status" value="1"/>
</dbReference>
<dbReference type="PANTHER" id="PTHR38041:SF2">
    <property type="entry name" value="SECRETED CHORISMATE MUTASE"/>
    <property type="match status" value="1"/>
</dbReference>
<accession>A0ABW7QNI6</accession>
<evidence type="ECO:0000259" key="6">
    <source>
        <dbReference type="PROSITE" id="PS51168"/>
    </source>
</evidence>
<comment type="caution">
    <text evidence="7">The sequence shown here is derived from an EMBL/GenBank/DDBJ whole genome shotgun (WGS) entry which is preliminary data.</text>
</comment>
<feature type="chain" id="PRO_5046323907" description="chorismate mutase" evidence="5">
    <location>
        <begin position="31"/>
        <end position="211"/>
    </location>
</feature>
<evidence type="ECO:0000313" key="7">
    <source>
        <dbReference type="EMBL" id="MFH8546550.1"/>
    </source>
</evidence>
<dbReference type="PANTHER" id="PTHR38041">
    <property type="entry name" value="CHORISMATE MUTASE"/>
    <property type="match status" value="1"/>
</dbReference>
<dbReference type="Proteomes" id="UP001610818">
    <property type="component" value="Unassembled WGS sequence"/>
</dbReference>
<dbReference type="EMBL" id="JBIRGQ010000003">
    <property type="protein sequence ID" value="MFH8546550.1"/>
    <property type="molecule type" value="Genomic_DNA"/>
</dbReference>
<dbReference type="SMART" id="SM00830">
    <property type="entry name" value="CM_2"/>
    <property type="match status" value="1"/>
</dbReference>
<dbReference type="InterPro" id="IPR051331">
    <property type="entry name" value="Chorismate_mutase-related"/>
</dbReference>
<evidence type="ECO:0000256" key="3">
    <source>
        <dbReference type="ARBA" id="ARBA00022729"/>
    </source>
</evidence>
<dbReference type="EC" id="5.4.99.5" evidence="2"/>
<protein>
    <recommendedName>
        <fullName evidence="2">chorismate mutase</fullName>
        <ecNumber evidence="2">5.4.99.5</ecNumber>
    </recommendedName>
</protein>
<evidence type="ECO:0000313" key="8">
    <source>
        <dbReference type="Proteomes" id="UP001610818"/>
    </source>
</evidence>
<keyword evidence="3 5" id="KW-0732">Signal</keyword>
<feature type="domain" description="Chorismate mutase" evidence="6">
    <location>
        <begin position="28"/>
        <end position="127"/>
    </location>
</feature>
<feature type="signal peptide" evidence="5">
    <location>
        <begin position="1"/>
        <end position="30"/>
    </location>
</feature>
<dbReference type="NCBIfam" id="TIGR01806">
    <property type="entry name" value="CM_mono2"/>
    <property type="match status" value="1"/>
</dbReference>
<dbReference type="SUPFAM" id="SSF48600">
    <property type="entry name" value="Chorismate mutase II"/>
    <property type="match status" value="1"/>
</dbReference>
<reference evidence="7 8" key="1">
    <citation type="submission" date="2024-10" db="EMBL/GenBank/DDBJ databases">
        <title>The Natural Products Discovery Center: Release of the First 8490 Sequenced Strains for Exploring Actinobacteria Biosynthetic Diversity.</title>
        <authorList>
            <person name="Kalkreuter E."/>
            <person name="Kautsar S.A."/>
            <person name="Yang D."/>
            <person name="Bader C.D."/>
            <person name="Teijaro C.N."/>
            <person name="Fluegel L."/>
            <person name="Davis C.M."/>
            <person name="Simpson J.R."/>
            <person name="Lauterbach L."/>
            <person name="Steele A.D."/>
            <person name="Gui C."/>
            <person name="Meng S."/>
            <person name="Li G."/>
            <person name="Viehrig K."/>
            <person name="Ye F."/>
            <person name="Su P."/>
            <person name="Kiefer A.F."/>
            <person name="Nichols A."/>
            <person name="Cepeda A.J."/>
            <person name="Yan W."/>
            <person name="Fan B."/>
            <person name="Jiang Y."/>
            <person name="Adhikari A."/>
            <person name="Zheng C.-J."/>
            <person name="Schuster L."/>
            <person name="Cowan T.M."/>
            <person name="Smanski M.J."/>
            <person name="Chevrette M.G."/>
            <person name="De Carvalho L.P.S."/>
            <person name="Shen B."/>
        </authorList>
    </citation>
    <scope>NUCLEOTIDE SEQUENCE [LARGE SCALE GENOMIC DNA]</scope>
    <source>
        <strain evidence="7 8">NPDC017990</strain>
    </source>
</reference>
<dbReference type="InterPro" id="IPR008240">
    <property type="entry name" value="Chorismate_mutase_periplasmic"/>
</dbReference>
<dbReference type="PROSITE" id="PS51168">
    <property type="entry name" value="CHORISMATE_MUT_2"/>
    <property type="match status" value="1"/>
</dbReference>
<sequence length="211" mass="22140">MRLSSSAGRLFTAGVVCAALLGGGSGGAVAAAPAPAQRSAAAPVAPAGSYARLHTLADLAAQRLATADLVAAAKYGTDSPVDDPAREQQVLDDVARQARELGADPAATVRIFRDQIEANKVVQRALHRRWDADPSQAPTPEERPDLAEVREEINRVNEELVRGIADSPSARAAVSCRGLVTLGALHVRHERQLDLPHTVALERALRSVCAG</sequence>